<dbReference type="InterPro" id="IPR024596">
    <property type="entry name" value="RNApol_su_b/EpuA"/>
</dbReference>
<organism evidence="3 4">
    <name type="scientific">Sporolactobacillus laevolacticus DSM 442</name>
    <dbReference type="NCBI Taxonomy" id="1395513"/>
    <lineage>
        <taxon>Bacteria</taxon>
        <taxon>Bacillati</taxon>
        <taxon>Bacillota</taxon>
        <taxon>Bacilli</taxon>
        <taxon>Bacillales</taxon>
        <taxon>Sporolactobacillaceae</taxon>
        <taxon>Sporolactobacillus</taxon>
    </lineage>
</organism>
<reference evidence="3 4" key="1">
    <citation type="journal article" date="2013" name="Genome Announc.">
        <title>Genome Sequence of Sporolactobacillus laevolacticus DSM442, an Efficient Polymer-Grade D-Lactate Producer from Agricultural Waste Cottonseed as a Nitrogen Source.</title>
        <authorList>
            <person name="Wang H."/>
            <person name="Wang L."/>
            <person name="Ju J."/>
            <person name="Yu B."/>
            <person name="Ma Y."/>
        </authorList>
    </citation>
    <scope>NUCLEOTIDE SEQUENCE [LARGE SCALE GENOMIC DNA]</scope>
    <source>
        <strain evidence="3 4">DSM 442</strain>
    </source>
</reference>
<dbReference type="Proteomes" id="UP000018296">
    <property type="component" value="Unassembled WGS sequence"/>
</dbReference>
<dbReference type="STRING" id="1395513.P343_05765"/>
<dbReference type="EMBL" id="AWTC01000004">
    <property type="protein sequence ID" value="EST12639.1"/>
    <property type="molecule type" value="Genomic_DNA"/>
</dbReference>
<dbReference type="PATRIC" id="fig|1395513.3.peg.1179"/>
<keyword evidence="2" id="KW-0812">Transmembrane</keyword>
<sequence>MGNNEKLHSTKKNITAEPETRQAARTARLEAQKAERKPSKEKRRKPEVSEEAKPLFNPFFGYKKRKFPIWQRLIALVSFCAIALVVGAMFGYGGLGHKSPWAVFEPGTWQHILDFLKTD</sequence>
<keyword evidence="2" id="KW-0472">Membrane</keyword>
<accession>V6J781</accession>
<name>V6J781_9BACL</name>
<evidence type="ECO:0000313" key="4">
    <source>
        <dbReference type="Proteomes" id="UP000018296"/>
    </source>
</evidence>
<dbReference type="eggNOG" id="ENOG5033DQZ">
    <property type="taxonomic scope" value="Bacteria"/>
</dbReference>
<protein>
    <recommendedName>
        <fullName evidence="5">DNA-directed RNA polymerase subunit beta</fullName>
    </recommendedName>
</protein>
<dbReference type="AlphaFoldDB" id="V6J781"/>
<dbReference type="RefSeq" id="WP_023509449.1">
    <property type="nucleotide sequence ID" value="NZ_AWTC01000004.1"/>
</dbReference>
<keyword evidence="2" id="KW-1133">Transmembrane helix</keyword>
<gene>
    <name evidence="3" type="ORF">P343_05765</name>
</gene>
<feature type="transmembrane region" description="Helical" evidence="2">
    <location>
        <begin position="73"/>
        <end position="95"/>
    </location>
</feature>
<feature type="compositionally biased region" description="Basic and acidic residues" evidence="1">
    <location>
        <begin position="18"/>
        <end position="50"/>
    </location>
</feature>
<evidence type="ECO:0008006" key="5">
    <source>
        <dbReference type="Google" id="ProtNLM"/>
    </source>
</evidence>
<dbReference type="OrthoDB" id="2300232at2"/>
<keyword evidence="4" id="KW-1185">Reference proteome</keyword>
<comment type="caution">
    <text evidence="3">The sequence shown here is derived from an EMBL/GenBank/DDBJ whole genome shotgun (WGS) entry which is preliminary data.</text>
</comment>
<dbReference type="Pfam" id="PF11772">
    <property type="entry name" value="EpuA"/>
    <property type="match status" value="1"/>
</dbReference>
<feature type="region of interest" description="Disordered" evidence="1">
    <location>
        <begin position="1"/>
        <end position="50"/>
    </location>
</feature>
<evidence type="ECO:0000256" key="1">
    <source>
        <dbReference type="SAM" id="MobiDB-lite"/>
    </source>
</evidence>
<evidence type="ECO:0000256" key="2">
    <source>
        <dbReference type="SAM" id="Phobius"/>
    </source>
</evidence>
<evidence type="ECO:0000313" key="3">
    <source>
        <dbReference type="EMBL" id="EST12639.1"/>
    </source>
</evidence>
<proteinExistence type="predicted"/>